<dbReference type="AlphaFoldDB" id="A0AAE0ABN5"/>
<dbReference type="EMBL" id="JANJYJ010000005">
    <property type="protein sequence ID" value="KAK3210809.1"/>
    <property type="molecule type" value="Genomic_DNA"/>
</dbReference>
<sequence length="123" mass="14039">MESKNMKPNEVTLVNVLTACARARDLRTVKRVHEYRDEHSFGFHLVLNTALMDAYCKCGCISLAKDLFEAMPVNNLFCWNILIKGYVEDSQYEKALLLFREMQFKGLNGDKVTNVSLLLACSN</sequence>
<keyword evidence="1" id="KW-0677">Repeat</keyword>
<feature type="repeat" description="PPR" evidence="2">
    <location>
        <begin position="75"/>
        <end position="109"/>
    </location>
</feature>
<evidence type="ECO:0000256" key="2">
    <source>
        <dbReference type="PROSITE-ProRule" id="PRU00708"/>
    </source>
</evidence>
<keyword evidence="4" id="KW-1185">Reference proteome</keyword>
<dbReference type="GO" id="GO:0003723">
    <property type="term" value="F:RNA binding"/>
    <property type="evidence" value="ECO:0007669"/>
    <property type="project" value="InterPro"/>
</dbReference>
<name>A0AAE0ABN5_9ROSI</name>
<dbReference type="Gene3D" id="1.25.40.10">
    <property type="entry name" value="Tetratricopeptide repeat domain"/>
    <property type="match status" value="1"/>
</dbReference>
<evidence type="ECO:0000256" key="1">
    <source>
        <dbReference type="ARBA" id="ARBA00022737"/>
    </source>
</evidence>
<accession>A0AAE0ABN5</accession>
<reference evidence="3" key="1">
    <citation type="journal article" date="2023" name="Plant J.">
        <title>Genome sequences and population genomics provide insights into the demographic history, inbreeding, and mutation load of two 'living fossil' tree species of Dipteronia.</title>
        <authorList>
            <person name="Feng Y."/>
            <person name="Comes H.P."/>
            <person name="Chen J."/>
            <person name="Zhu S."/>
            <person name="Lu R."/>
            <person name="Zhang X."/>
            <person name="Li P."/>
            <person name="Qiu J."/>
            <person name="Olsen K.M."/>
            <person name="Qiu Y."/>
        </authorList>
    </citation>
    <scope>NUCLEOTIDE SEQUENCE</scope>
    <source>
        <strain evidence="3">NBL</strain>
    </source>
</reference>
<dbReference type="Pfam" id="PF13041">
    <property type="entry name" value="PPR_2"/>
    <property type="match status" value="1"/>
</dbReference>
<dbReference type="Proteomes" id="UP001281410">
    <property type="component" value="Unassembled WGS sequence"/>
</dbReference>
<dbReference type="PANTHER" id="PTHR47926">
    <property type="entry name" value="PENTATRICOPEPTIDE REPEAT-CONTAINING PROTEIN"/>
    <property type="match status" value="1"/>
</dbReference>
<dbReference type="NCBIfam" id="TIGR00756">
    <property type="entry name" value="PPR"/>
    <property type="match status" value="2"/>
</dbReference>
<dbReference type="PROSITE" id="PS51375">
    <property type="entry name" value="PPR"/>
    <property type="match status" value="1"/>
</dbReference>
<dbReference type="InterPro" id="IPR002885">
    <property type="entry name" value="PPR_rpt"/>
</dbReference>
<evidence type="ECO:0000313" key="4">
    <source>
        <dbReference type="Proteomes" id="UP001281410"/>
    </source>
</evidence>
<proteinExistence type="predicted"/>
<gene>
    <name evidence="3" type="ORF">Dsin_015515</name>
</gene>
<dbReference type="InterPro" id="IPR011990">
    <property type="entry name" value="TPR-like_helical_dom_sf"/>
</dbReference>
<evidence type="ECO:0008006" key="5">
    <source>
        <dbReference type="Google" id="ProtNLM"/>
    </source>
</evidence>
<protein>
    <recommendedName>
        <fullName evidence="5">Pentatricopeptide repeat-containing protein</fullName>
    </recommendedName>
</protein>
<evidence type="ECO:0000313" key="3">
    <source>
        <dbReference type="EMBL" id="KAK3210809.1"/>
    </source>
</evidence>
<dbReference type="GO" id="GO:0009451">
    <property type="term" value="P:RNA modification"/>
    <property type="evidence" value="ECO:0007669"/>
    <property type="project" value="InterPro"/>
</dbReference>
<dbReference type="PANTHER" id="PTHR47926:SF359">
    <property type="entry name" value="PENTACOTRIPEPTIDE-REPEAT REGION OF PRORP DOMAIN-CONTAINING PROTEIN"/>
    <property type="match status" value="1"/>
</dbReference>
<comment type="caution">
    <text evidence="3">The sequence shown here is derived from an EMBL/GenBank/DDBJ whole genome shotgun (WGS) entry which is preliminary data.</text>
</comment>
<organism evidence="3 4">
    <name type="scientific">Dipteronia sinensis</name>
    <dbReference type="NCBI Taxonomy" id="43782"/>
    <lineage>
        <taxon>Eukaryota</taxon>
        <taxon>Viridiplantae</taxon>
        <taxon>Streptophyta</taxon>
        <taxon>Embryophyta</taxon>
        <taxon>Tracheophyta</taxon>
        <taxon>Spermatophyta</taxon>
        <taxon>Magnoliopsida</taxon>
        <taxon>eudicotyledons</taxon>
        <taxon>Gunneridae</taxon>
        <taxon>Pentapetalae</taxon>
        <taxon>rosids</taxon>
        <taxon>malvids</taxon>
        <taxon>Sapindales</taxon>
        <taxon>Sapindaceae</taxon>
        <taxon>Hippocastanoideae</taxon>
        <taxon>Acereae</taxon>
        <taxon>Dipteronia</taxon>
    </lineage>
</organism>
<dbReference type="InterPro" id="IPR046960">
    <property type="entry name" value="PPR_At4g14850-like_plant"/>
</dbReference>